<name>A0AAD5V161_9APHY</name>
<dbReference type="Proteomes" id="UP001212997">
    <property type="component" value="Unassembled WGS sequence"/>
</dbReference>
<keyword evidence="3" id="KW-1185">Reference proteome</keyword>
<accession>A0AAD5V161</accession>
<dbReference type="Gene3D" id="3.90.1200.10">
    <property type="match status" value="1"/>
</dbReference>
<dbReference type="InterPro" id="IPR002575">
    <property type="entry name" value="Aminoglycoside_PTrfase"/>
</dbReference>
<dbReference type="SUPFAM" id="SSF56112">
    <property type="entry name" value="Protein kinase-like (PK-like)"/>
    <property type="match status" value="1"/>
</dbReference>
<dbReference type="InterPro" id="IPR011009">
    <property type="entry name" value="Kinase-like_dom_sf"/>
</dbReference>
<dbReference type="EMBL" id="JANAWD010000228">
    <property type="protein sequence ID" value="KAJ3483442.1"/>
    <property type="molecule type" value="Genomic_DNA"/>
</dbReference>
<feature type="domain" description="Aminoglycoside phosphotransferase" evidence="1">
    <location>
        <begin position="76"/>
        <end position="259"/>
    </location>
</feature>
<dbReference type="InterPro" id="IPR051678">
    <property type="entry name" value="AGP_Transferase"/>
</dbReference>
<evidence type="ECO:0000313" key="3">
    <source>
        <dbReference type="Proteomes" id="UP001212997"/>
    </source>
</evidence>
<protein>
    <recommendedName>
        <fullName evidence="1">Aminoglycoside phosphotransferase domain-containing protein</fullName>
    </recommendedName>
</protein>
<comment type="caution">
    <text evidence="2">The sequence shown here is derived from an EMBL/GenBank/DDBJ whole genome shotgun (WGS) entry which is preliminary data.</text>
</comment>
<gene>
    <name evidence="2" type="ORF">NLI96_g6309</name>
</gene>
<sequence length="301" mass="34449">MLRPLFPDTLLSGYPLQCPKVQRASSPLRAKFWWYVHDRILKPISNYYVRYYGIRCRRGIHPLPFGLFLKSNYQLREQEAIAMNFARAMGIPAPRALSFGAIDDPDAFPSLLMTRIPGKDISQYPKGTIDLDVVKDDLIKIIARMRSFASPWGDSVCGVDGGMVSGFYLPNYLFPPSANEAAFYQNIRDVAIFPTHLRTERHKSHAARAEKLFASPPHAIVFTHGDLQWHNIMVTPDSHITGIVDWESAGWMPDYWEFTIPSLRRGFWERFMTQDVACNVYQEEVTGHYSMLVAIGDFICH</sequence>
<dbReference type="AlphaFoldDB" id="A0AAD5V161"/>
<proteinExistence type="predicted"/>
<organism evidence="2 3">
    <name type="scientific">Meripilus lineatus</name>
    <dbReference type="NCBI Taxonomy" id="2056292"/>
    <lineage>
        <taxon>Eukaryota</taxon>
        <taxon>Fungi</taxon>
        <taxon>Dikarya</taxon>
        <taxon>Basidiomycota</taxon>
        <taxon>Agaricomycotina</taxon>
        <taxon>Agaricomycetes</taxon>
        <taxon>Polyporales</taxon>
        <taxon>Meripilaceae</taxon>
        <taxon>Meripilus</taxon>
    </lineage>
</organism>
<dbReference type="PANTHER" id="PTHR21310:SF55">
    <property type="entry name" value="AMINOGLYCOSIDE PHOSPHOTRANSFERASE DOMAIN-CONTAINING PROTEIN"/>
    <property type="match status" value="1"/>
</dbReference>
<dbReference type="PANTHER" id="PTHR21310">
    <property type="entry name" value="AMINOGLYCOSIDE PHOSPHOTRANSFERASE-RELATED-RELATED"/>
    <property type="match status" value="1"/>
</dbReference>
<dbReference type="Pfam" id="PF01636">
    <property type="entry name" value="APH"/>
    <property type="match status" value="1"/>
</dbReference>
<evidence type="ECO:0000313" key="2">
    <source>
        <dbReference type="EMBL" id="KAJ3483442.1"/>
    </source>
</evidence>
<evidence type="ECO:0000259" key="1">
    <source>
        <dbReference type="Pfam" id="PF01636"/>
    </source>
</evidence>
<reference evidence="2" key="1">
    <citation type="submission" date="2022-07" db="EMBL/GenBank/DDBJ databases">
        <title>Genome Sequence of Physisporinus lineatus.</title>
        <authorList>
            <person name="Buettner E."/>
        </authorList>
    </citation>
    <scope>NUCLEOTIDE SEQUENCE</scope>
    <source>
        <strain evidence="2">VT162</strain>
    </source>
</reference>